<reference evidence="8" key="1">
    <citation type="submission" date="2018-03" db="EMBL/GenBank/DDBJ databases">
        <authorList>
            <person name="Rodrigo-Torres L."/>
            <person name="Arahal R. D."/>
            <person name="Lucena T."/>
        </authorList>
    </citation>
    <scope>NUCLEOTIDE SEQUENCE [LARGE SCALE GENOMIC DNA]</scope>
    <source>
        <strain evidence="8">CECT 8504</strain>
    </source>
</reference>
<dbReference type="RefSeq" id="WP_108895099.1">
    <property type="nucleotide sequence ID" value="NZ_ONZF01000008.1"/>
</dbReference>
<dbReference type="InterPro" id="IPR015590">
    <property type="entry name" value="Aldehyde_DH_dom"/>
</dbReference>
<evidence type="ECO:0000256" key="2">
    <source>
        <dbReference type="ARBA" id="ARBA00023002"/>
    </source>
</evidence>
<feature type="domain" description="Aldehyde dehydrogenase" evidence="6">
    <location>
        <begin position="15"/>
        <end position="422"/>
    </location>
</feature>
<dbReference type="SUPFAM" id="SSF53720">
    <property type="entry name" value="ALDH-like"/>
    <property type="match status" value="1"/>
</dbReference>
<dbReference type="InterPro" id="IPR016163">
    <property type="entry name" value="Ald_DH_C"/>
</dbReference>
<dbReference type="AlphaFoldDB" id="A0A2R8BYN9"/>
<feature type="active site" evidence="5">
    <location>
        <position position="245"/>
    </location>
</feature>
<evidence type="ECO:0000259" key="6">
    <source>
        <dbReference type="Pfam" id="PF00171"/>
    </source>
</evidence>
<dbReference type="Gene3D" id="3.40.309.10">
    <property type="entry name" value="Aldehyde Dehydrogenase, Chain A, domain 2"/>
    <property type="match status" value="1"/>
</dbReference>
<evidence type="ECO:0000313" key="7">
    <source>
        <dbReference type="EMBL" id="SPJ25298.1"/>
    </source>
</evidence>
<dbReference type="Gene3D" id="3.40.605.10">
    <property type="entry name" value="Aldehyde Dehydrogenase, Chain A, domain 1"/>
    <property type="match status" value="1"/>
</dbReference>
<feature type="active site" evidence="5">
    <location>
        <position position="211"/>
    </location>
</feature>
<evidence type="ECO:0000256" key="3">
    <source>
        <dbReference type="ARBA" id="ARBA00023027"/>
    </source>
</evidence>
<evidence type="ECO:0000256" key="4">
    <source>
        <dbReference type="PIRNR" id="PIRNR036492"/>
    </source>
</evidence>
<name>A0A2R8BYN9_9RHOB</name>
<dbReference type="PANTHER" id="PTHR43570:SF20">
    <property type="entry name" value="ALDEHYDE DEHYDROGENASE ALDX-RELATED"/>
    <property type="match status" value="1"/>
</dbReference>
<dbReference type="Pfam" id="PF00171">
    <property type="entry name" value="Aldedh"/>
    <property type="match status" value="1"/>
</dbReference>
<dbReference type="InterPro" id="IPR012394">
    <property type="entry name" value="Aldehyde_DH_NAD(P)"/>
</dbReference>
<dbReference type="InterPro" id="IPR016161">
    <property type="entry name" value="Ald_DH/histidinol_DH"/>
</dbReference>
<evidence type="ECO:0000313" key="8">
    <source>
        <dbReference type="Proteomes" id="UP000244912"/>
    </source>
</evidence>
<keyword evidence="2 4" id="KW-0560">Oxidoreductase</keyword>
<dbReference type="PIRSF" id="PIRSF036492">
    <property type="entry name" value="ALDH"/>
    <property type="match status" value="1"/>
</dbReference>
<evidence type="ECO:0000256" key="5">
    <source>
        <dbReference type="PIRSR" id="PIRSR036492-1"/>
    </source>
</evidence>
<evidence type="ECO:0000256" key="1">
    <source>
        <dbReference type="ARBA" id="ARBA00009986"/>
    </source>
</evidence>
<dbReference type="EMBL" id="ONZF01000008">
    <property type="protein sequence ID" value="SPJ25298.1"/>
    <property type="molecule type" value="Genomic_DNA"/>
</dbReference>
<accession>A0A2R8BYN9</accession>
<protein>
    <recommendedName>
        <fullName evidence="4">Aldehyde dehydrogenase</fullName>
    </recommendedName>
</protein>
<dbReference type="OrthoDB" id="9812625at2"/>
<keyword evidence="3" id="KW-0520">NAD</keyword>
<dbReference type="InterPro" id="IPR016162">
    <property type="entry name" value="Ald_DH_N"/>
</dbReference>
<gene>
    <name evidence="7" type="primary">alkH</name>
    <name evidence="7" type="ORF">PAA8504_03149</name>
</gene>
<dbReference type="GO" id="GO:0006081">
    <property type="term" value="P:aldehyde metabolic process"/>
    <property type="evidence" value="ECO:0007669"/>
    <property type="project" value="InterPro"/>
</dbReference>
<keyword evidence="8" id="KW-1185">Reference proteome</keyword>
<proteinExistence type="inferred from homology"/>
<dbReference type="GO" id="GO:0004029">
    <property type="term" value="F:aldehyde dehydrogenase (NAD+) activity"/>
    <property type="evidence" value="ECO:0007669"/>
    <property type="project" value="TreeGrafter"/>
</dbReference>
<dbReference type="Proteomes" id="UP000244912">
    <property type="component" value="Unassembled WGS sequence"/>
</dbReference>
<dbReference type="GO" id="GO:0005737">
    <property type="term" value="C:cytoplasm"/>
    <property type="evidence" value="ECO:0007669"/>
    <property type="project" value="TreeGrafter"/>
</dbReference>
<organism evidence="7 8">
    <name type="scientific">Palleronia abyssalis</name>
    <dbReference type="NCBI Taxonomy" id="1501240"/>
    <lineage>
        <taxon>Bacteria</taxon>
        <taxon>Pseudomonadati</taxon>
        <taxon>Pseudomonadota</taxon>
        <taxon>Alphaproteobacteria</taxon>
        <taxon>Rhodobacterales</taxon>
        <taxon>Roseobacteraceae</taxon>
        <taxon>Palleronia</taxon>
    </lineage>
</organism>
<sequence>MTREVDVAHARLTGAFSLEAVPPVKQRVARLRALGQAMAEGREDLVSAVNRDFSPRAEVETLTAELGFLQGALKHTIKKLPKWAKASRERVLSPVPGVAEVWPEPKGVVGILSPWNYPLQLALMPLILAIAAGNKVLLKPSERSPHSAEALVNLIQRVFPGDEAIVLTGGVEVAQAVSELPLGHLFFTGSTETGRKVAMAAAKTLTPVTLELGGRSPAVALPGADPQVHGRMIAWGRWLNAGQTCVAPNHLWVPKGSEAAWIDALLQHAQAFLPRDFTGMIDDRAVARATGLLEEARSRAVDVRQIEADIPVPPAVVLNPPPDLALMREEIFAPILPVLTYDTLDDVLKAETGTTPLASYVFGDGVEARAALSRLRSGGGAVNAAILHLASHDLPFGGIGTSGHGAYHGHRGFREFSHERSVFVASQGPWLRLLSPPYSNTARRIFRRMAG</sequence>
<dbReference type="PANTHER" id="PTHR43570">
    <property type="entry name" value="ALDEHYDE DEHYDROGENASE"/>
    <property type="match status" value="1"/>
</dbReference>
<comment type="similarity">
    <text evidence="1 4">Belongs to the aldehyde dehydrogenase family.</text>
</comment>